<evidence type="ECO:0000313" key="4">
    <source>
        <dbReference type="Proteomes" id="UP000011715"/>
    </source>
</evidence>
<feature type="region of interest" description="Disordered" evidence="1">
    <location>
        <begin position="1"/>
        <end position="53"/>
    </location>
</feature>
<dbReference type="STRING" id="644358.A0A0C4EDJ2"/>
<dbReference type="AlphaFoldDB" id="A0A0C4EDJ2"/>
<dbReference type="eggNOG" id="ENOG502T65X">
    <property type="taxonomic scope" value="Eukaryota"/>
</dbReference>
<proteinExistence type="predicted"/>
<sequence>MGSHASKPSRKQGHKEVPPSYEEAVRSEAVRQNSTLASHTPSQETIHPGLCADRPAAEGLSDFQDRQAASYEEAHRAWLFSAEQRSRRLRKCIAHEGRLRLCKHKEVSLASLGCVGKLAPPTNGKMTPGLALHPDETEGWMLSRTIAYCDDESHKTARHPPGPDDHNVYLLEVLRPCGDYNMKINWFGHMDLSAFGDERPRAATVHQDLARMRRHTGQYIVPPAAPLDPLEMQCIDPTRCRCLRYGATAVYPGSSNASACWTRGNQEAQEQQSWRPFQGLEQHSAALLTGNGPNSLVRGVSIGPCAGDNGCSEVSWMACLPVSQDPTSWRYEWCLLLDPDTYNVTRDLELENISWCRSPGCANYCRKAPRPSPRRERCFGEVGGGGIVLEEGAGWVGAAWLKRVMAYCV</sequence>
<accession>A0A0C4EDJ2</accession>
<evidence type="ECO:0000313" key="3">
    <source>
        <dbReference type="EnsemblFungi" id="MAPG_10794T0"/>
    </source>
</evidence>
<keyword evidence="4" id="KW-1185">Reference proteome</keyword>
<dbReference type="VEuPathDB" id="FungiDB:MAPG_10794"/>
<gene>
    <name evidence="2" type="ORF">MAPG_10794</name>
</gene>
<name>A0A0C4EDJ2_MAGP6</name>
<reference evidence="3" key="4">
    <citation type="journal article" date="2015" name="G3 (Bethesda)">
        <title>Genome sequences of three phytopathogenic species of the Magnaporthaceae family of fungi.</title>
        <authorList>
            <person name="Okagaki L.H."/>
            <person name="Nunes C.C."/>
            <person name="Sailsbery J."/>
            <person name="Clay B."/>
            <person name="Brown D."/>
            <person name="John T."/>
            <person name="Oh Y."/>
            <person name="Young N."/>
            <person name="Fitzgerald M."/>
            <person name="Haas B.J."/>
            <person name="Zeng Q."/>
            <person name="Young S."/>
            <person name="Adiconis X."/>
            <person name="Fan L."/>
            <person name="Levin J.Z."/>
            <person name="Mitchell T.K."/>
            <person name="Okubara P.A."/>
            <person name="Farman M.L."/>
            <person name="Kohn L.M."/>
            <person name="Birren B."/>
            <person name="Ma L.-J."/>
            <person name="Dean R.A."/>
        </authorList>
    </citation>
    <scope>NUCLEOTIDE SEQUENCE</scope>
    <source>
        <strain evidence="3">ATCC 64411 / 73-15</strain>
    </source>
</reference>
<organism evidence="3 4">
    <name type="scientific">Magnaporthiopsis poae (strain ATCC 64411 / 73-15)</name>
    <name type="common">Kentucky bluegrass fungus</name>
    <name type="synonym">Magnaporthe poae</name>
    <dbReference type="NCBI Taxonomy" id="644358"/>
    <lineage>
        <taxon>Eukaryota</taxon>
        <taxon>Fungi</taxon>
        <taxon>Dikarya</taxon>
        <taxon>Ascomycota</taxon>
        <taxon>Pezizomycotina</taxon>
        <taxon>Sordariomycetes</taxon>
        <taxon>Sordariomycetidae</taxon>
        <taxon>Magnaporthales</taxon>
        <taxon>Magnaporthaceae</taxon>
        <taxon>Magnaporthiopsis</taxon>
    </lineage>
</organism>
<evidence type="ECO:0000256" key="1">
    <source>
        <dbReference type="SAM" id="MobiDB-lite"/>
    </source>
</evidence>
<reference evidence="2" key="1">
    <citation type="submission" date="2010-05" db="EMBL/GenBank/DDBJ databases">
        <title>The Genome Sequence of Magnaporthe poae strain ATCC 64411.</title>
        <authorList>
            <consortium name="The Broad Institute Genome Sequencing Platform"/>
            <consortium name="Broad Institute Genome Sequencing Center for Infectious Disease"/>
            <person name="Ma L.-J."/>
            <person name="Dead R."/>
            <person name="Young S."/>
            <person name="Zeng Q."/>
            <person name="Koehrsen M."/>
            <person name="Alvarado L."/>
            <person name="Berlin A."/>
            <person name="Chapman S.B."/>
            <person name="Chen Z."/>
            <person name="Freedman E."/>
            <person name="Gellesch M."/>
            <person name="Goldberg J."/>
            <person name="Griggs A."/>
            <person name="Gujja S."/>
            <person name="Heilman E.R."/>
            <person name="Heiman D."/>
            <person name="Hepburn T."/>
            <person name="Howarth C."/>
            <person name="Jen D."/>
            <person name="Larson L."/>
            <person name="Mehta T."/>
            <person name="Neiman D."/>
            <person name="Pearson M."/>
            <person name="Roberts A."/>
            <person name="Saif S."/>
            <person name="Shea T."/>
            <person name="Shenoy N."/>
            <person name="Sisk P."/>
            <person name="Stolte C."/>
            <person name="Sykes S."/>
            <person name="Walk T."/>
            <person name="White J."/>
            <person name="Yandava C."/>
            <person name="Haas B."/>
            <person name="Nusbaum C."/>
            <person name="Birren B."/>
        </authorList>
    </citation>
    <scope>NUCLEOTIDE SEQUENCE</scope>
    <source>
        <strain evidence="2">ATCC 64411</strain>
    </source>
</reference>
<reference evidence="2" key="3">
    <citation type="submission" date="2011-03" db="EMBL/GenBank/DDBJ databases">
        <title>Annotation of Magnaporthe poae ATCC 64411.</title>
        <authorList>
            <person name="Ma L.-J."/>
            <person name="Dead R."/>
            <person name="Young S.K."/>
            <person name="Zeng Q."/>
            <person name="Gargeya S."/>
            <person name="Fitzgerald M."/>
            <person name="Haas B."/>
            <person name="Abouelleil A."/>
            <person name="Alvarado L."/>
            <person name="Arachchi H.M."/>
            <person name="Berlin A."/>
            <person name="Brown A."/>
            <person name="Chapman S.B."/>
            <person name="Chen Z."/>
            <person name="Dunbar C."/>
            <person name="Freedman E."/>
            <person name="Gearin G."/>
            <person name="Gellesch M."/>
            <person name="Goldberg J."/>
            <person name="Griggs A."/>
            <person name="Gujja S."/>
            <person name="Heiman D."/>
            <person name="Howarth C."/>
            <person name="Larson L."/>
            <person name="Lui A."/>
            <person name="MacDonald P.J.P."/>
            <person name="Mehta T."/>
            <person name="Montmayeur A."/>
            <person name="Murphy C."/>
            <person name="Neiman D."/>
            <person name="Pearson M."/>
            <person name="Priest M."/>
            <person name="Roberts A."/>
            <person name="Saif S."/>
            <person name="Shea T."/>
            <person name="Shenoy N."/>
            <person name="Sisk P."/>
            <person name="Stolte C."/>
            <person name="Sykes S."/>
            <person name="Yandava C."/>
            <person name="Wortman J."/>
            <person name="Nusbaum C."/>
            <person name="Birren B."/>
        </authorList>
    </citation>
    <scope>NUCLEOTIDE SEQUENCE</scope>
    <source>
        <strain evidence="2">ATCC 64411</strain>
    </source>
</reference>
<reference evidence="4" key="2">
    <citation type="submission" date="2010-05" db="EMBL/GenBank/DDBJ databases">
        <title>The genome sequence of Magnaporthe poae strain ATCC 64411.</title>
        <authorList>
            <person name="Ma L.-J."/>
            <person name="Dead R."/>
            <person name="Young S."/>
            <person name="Zeng Q."/>
            <person name="Koehrsen M."/>
            <person name="Alvarado L."/>
            <person name="Berlin A."/>
            <person name="Chapman S.B."/>
            <person name="Chen Z."/>
            <person name="Freedman E."/>
            <person name="Gellesch M."/>
            <person name="Goldberg J."/>
            <person name="Griggs A."/>
            <person name="Gujja S."/>
            <person name="Heilman E.R."/>
            <person name="Heiman D."/>
            <person name="Hepburn T."/>
            <person name="Howarth C."/>
            <person name="Jen D."/>
            <person name="Larson L."/>
            <person name="Mehta T."/>
            <person name="Neiman D."/>
            <person name="Pearson M."/>
            <person name="Roberts A."/>
            <person name="Saif S."/>
            <person name="Shea T."/>
            <person name="Shenoy N."/>
            <person name="Sisk P."/>
            <person name="Stolte C."/>
            <person name="Sykes S."/>
            <person name="Walk T."/>
            <person name="White J."/>
            <person name="Yandava C."/>
            <person name="Haas B."/>
            <person name="Nusbaum C."/>
            <person name="Birren B."/>
        </authorList>
    </citation>
    <scope>NUCLEOTIDE SEQUENCE [LARGE SCALE GENOMIC DNA]</scope>
    <source>
        <strain evidence="4">ATCC 64411 / 73-15</strain>
    </source>
</reference>
<dbReference type="EnsemblFungi" id="MAPG_10794T0">
    <property type="protein sequence ID" value="MAPG_10794T0"/>
    <property type="gene ID" value="MAPG_10794"/>
</dbReference>
<dbReference type="EMBL" id="ADBL01002666">
    <property type="status" value="NOT_ANNOTATED_CDS"/>
    <property type="molecule type" value="Genomic_DNA"/>
</dbReference>
<dbReference type="OrthoDB" id="3692147at2759"/>
<feature type="compositionally biased region" description="Polar residues" evidence="1">
    <location>
        <begin position="30"/>
        <end position="45"/>
    </location>
</feature>
<reference evidence="3" key="5">
    <citation type="submission" date="2015-06" db="UniProtKB">
        <authorList>
            <consortium name="EnsemblFungi"/>
        </authorList>
    </citation>
    <scope>IDENTIFICATION</scope>
    <source>
        <strain evidence="3">ATCC 64411</strain>
    </source>
</reference>
<dbReference type="Proteomes" id="UP000011715">
    <property type="component" value="Unassembled WGS sequence"/>
</dbReference>
<evidence type="ECO:0000313" key="2">
    <source>
        <dbReference type="EMBL" id="KLU91845.1"/>
    </source>
</evidence>
<dbReference type="EMBL" id="GL876978">
    <property type="protein sequence ID" value="KLU91845.1"/>
    <property type="molecule type" value="Genomic_DNA"/>
</dbReference>
<protein>
    <submittedName>
        <fullName evidence="2 3">Uncharacterized protein</fullName>
    </submittedName>
</protein>